<name>A0A137P1Q1_CONC2</name>
<dbReference type="Proteomes" id="UP000070444">
    <property type="component" value="Unassembled WGS sequence"/>
</dbReference>
<dbReference type="PROSITE" id="PS51278">
    <property type="entry name" value="GATASE_TYPE_2"/>
    <property type="match status" value="1"/>
</dbReference>
<evidence type="ECO:0000313" key="4">
    <source>
        <dbReference type="Proteomes" id="UP000070444"/>
    </source>
</evidence>
<dbReference type="OMA" id="QQTNCHP"/>
<sequence length="289" mass="32853">MCRFILYKGRQPIVVADLITRPAHSIITQSLESRLRLDAQPVNGDGFGLGWYEPEESQPCIFTSVLPAWSNQNLIRLAEKIRSPLLFAHVRATTGGTASSETNCHPWHYKNLMWMHNGHIAQFPKIKRKLQNLLSDELFLFVQGSTDSEWAFALFLNQLKSLDKDYYSPKELQLAMLDTIKVLKELSKDAGIEDSSLLNFAITDGKTVVCSRYNSMGGEAASLFYSSGTRFETDQPGMYKMVKRDKREDLVVIASEPTTFEYTDWLPIPNNYMMVVTPNLNVLLYPIDI</sequence>
<evidence type="ECO:0000313" key="3">
    <source>
        <dbReference type="EMBL" id="KXN68809.1"/>
    </source>
</evidence>
<dbReference type="InterPro" id="IPR026869">
    <property type="entry name" value="EgtC-like"/>
</dbReference>
<keyword evidence="4" id="KW-1185">Reference proteome</keyword>
<feature type="domain" description="Glutamine amidotransferase type-2" evidence="2">
    <location>
        <begin position="2"/>
        <end position="289"/>
    </location>
</feature>
<dbReference type="SUPFAM" id="SSF56235">
    <property type="entry name" value="N-terminal nucleophile aminohydrolases (Ntn hydrolases)"/>
    <property type="match status" value="1"/>
</dbReference>
<dbReference type="PANTHER" id="PTHR43187">
    <property type="entry name" value="GLUTAMINE AMIDOTRANSFERASE DUG3-RELATED"/>
    <property type="match status" value="1"/>
</dbReference>
<dbReference type="GO" id="GO:0006751">
    <property type="term" value="P:glutathione catabolic process"/>
    <property type="evidence" value="ECO:0007669"/>
    <property type="project" value="EnsemblFungi"/>
</dbReference>
<gene>
    <name evidence="3" type="ORF">CONCODRAFT_79640</name>
</gene>
<dbReference type="InterPro" id="IPR017932">
    <property type="entry name" value="GATase_2_dom"/>
</dbReference>
<dbReference type="CDD" id="cd01908">
    <property type="entry name" value="YafJ"/>
    <property type="match status" value="1"/>
</dbReference>
<protein>
    <submittedName>
        <fullName evidence="3">N-terminal nucleophile aminohydrolase</fullName>
    </submittedName>
</protein>
<keyword evidence="1" id="KW-0315">Glutamine amidotransferase</keyword>
<dbReference type="InterPro" id="IPR052373">
    <property type="entry name" value="Gamma-glu_amide_hydrolase"/>
</dbReference>
<reference evidence="3 4" key="1">
    <citation type="journal article" date="2015" name="Genome Biol. Evol.">
        <title>Phylogenomic analyses indicate that early fungi evolved digesting cell walls of algal ancestors of land plants.</title>
        <authorList>
            <person name="Chang Y."/>
            <person name="Wang S."/>
            <person name="Sekimoto S."/>
            <person name="Aerts A.L."/>
            <person name="Choi C."/>
            <person name="Clum A."/>
            <person name="LaButti K.M."/>
            <person name="Lindquist E.A."/>
            <person name="Yee Ngan C."/>
            <person name="Ohm R.A."/>
            <person name="Salamov A.A."/>
            <person name="Grigoriev I.V."/>
            <person name="Spatafora J.W."/>
            <person name="Berbee M.L."/>
        </authorList>
    </citation>
    <scope>NUCLEOTIDE SEQUENCE [LARGE SCALE GENOMIC DNA]</scope>
    <source>
        <strain evidence="3 4">NRRL 28638</strain>
    </source>
</reference>
<dbReference type="FunFam" id="3.60.20.10:FF:000060">
    <property type="entry name" value="Related to DUG3-probable glutamine amidotransferase"/>
    <property type="match status" value="1"/>
</dbReference>
<evidence type="ECO:0000259" key="2">
    <source>
        <dbReference type="PROSITE" id="PS51278"/>
    </source>
</evidence>
<dbReference type="PANTHER" id="PTHR43187:SF1">
    <property type="entry name" value="GLUTAMINE AMIDOTRANSFERASE DUG3-RELATED"/>
    <property type="match status" value="1"/>
</dbReference>
<organism evidence="3 4">
    <name type="scientific">Conidiobolus coronatus (strain ATCC 28846 / CBS 209.66 / NRRL 28638)</name>
    <name type="common">Delacroixia coronata</name>
    <dbReference type="NCBI Taxonomy" id="796925"/>
    <lineage>
        <taxon>Eukaryota</taxon>
        <taxon>Fungi</taxon>
        <taxon>Fungi incertae sedis</taxon>
        <taxon>Zoopagomycota</taxon>
        <taxon>Entomophthoromycotina</taxon>
        <taxon>Entomophthoromycetes</taxon>
        <taxon>Entomophthorales</taxon>
        <taxon>Ancylistaceae</taxon>
        <taxon>Conidiobolus</taxon>
    </lineage>
</organism>
<dbReference type="STRING" id="796925.A0A137P1Q1"/>
<dbReference type="GO" id="GO:0036374">
    <property type="term" value="F:glutathione hydrolase activity"/>
    <property type="evidence" value="ECO:0007669"/>
    <property type="project" value="EnsemblFungi"/>
</dbReference>
<dbReference type="InterPro" id="IPR029055">
    <property type="entry name" value="Ntn_hydrolases_N"/>
</dbReference>
<proteinExistence type="predicted"/>
<accession>A0A137P1Q1</accession>
<dbReference type="GO" id="GO:0061672">
    <property type="term" value="C:glutathione hydrolase complex"/>
    <property type="evidence" value="ECO:0007669"/>
    <property type="project" value="EnsemblFungi"/>
</dbReference>
<dbReference type="Pfam" id="PF13230">
    <property type="entry name" value="GATase_4"/>
    <property type="match status" value="1"/>
</dbReference>
<dbReference type="GO" id="GO:0005737">
    <property type="term" value="C:cytoplasm"/>
    <property type="evidence" value="ECO:0007669"/>
    <property type="project" value="EnsemblFungi"/>
</dbReference>
<evidence type="ECO:0000256" key="1">
    <source>
        <dbReference type="ARBA" id="ARBA00022962"/>
    </source>
</evidence>
<dbReference type="OrthoDB" id="14446at2759"/>
<dbReference type="AlphaFoldDB" id="A0A137P1Q1"/>
<dbReference type="EMBL" id="KQ964560">
    <property type="protein sequence ID" value="KXN68809.1"/>
    <property type="molecule type" value="Genomic_DNA"/>
</dbReference>
<keyword evidence="3" id="KW-0378">Hydrolase</keyword>
<dbReference type="Gene3D" id="3.60.20.10">
    <property type="entry name" value="Glutamine Phosphoribosylpyrophosphate, subunit 1, domain 1"/>
    <property type="match status" value="1"/>
</dbReference>